<name>A0A8J7FE14_9GAMM</name>
<keyword evidence="3" id="KW-1185">Reference proteome</keyword>
<dbReference type="Pfam" id="PF00149">
    <property type="entry name" value="Metallophos"/>
    <property type="match status" value="1"/>
</dbReference>
<sequence length="322" mass="38036">MTEQWRGYDLIGDVHGCALSLQMLLEKLGYSKQGGVYRHPERKVIFLGDIVDRGPRIRESLHIVRDMVDAGSAHIVMGNHEYNYLCYLTPGRPGSGMPYLREHTARHRRILNETLEQFANYPQEQTEFLQWMREMPLFMEFDAFRVVHACWHQPLIDRFLEQYPDQVLTDDFMHRSGQQGSMEWTLMDRLLRGTHLRMPNGEVMISKDGFKRSFFRTKFWAQSPYYYADVVFQPDPLPTHVARMVLNEQDHDDLMHYSLDEKPLFIGHYWRDGEPAPITSNIACLDYSAVKFGKLVAYRYDGEAELRKDKFIWVDVRKEIFE</sequence>
<organism evidence="2 3">
    <name type="scientific">Pontibacterium sinense</name>
    <dbReference type="NCBI Taxonomy" id="2781979"/>
    <lineage>
        <taxon>Bacteria</taxon>
        <taxon>Pseudomonadati</taxon>
        <taxon>Pseudomonadota</taxon>
        <taxon>Gammaproteobacteria</taxon>
        <taxon>Oceanospirillales</taxon>
        <taxon>Oceanospirillaceae</taxon>
        <taxon>Pontibacterium</taxon>
    </lineage>
</organism>
<dbReference type="InterPro" id="IPR029052">
    <property type="entry name" value="Metallo-depent_PP-like"/>
</dbReference>
<dbReference type="InterPro" id="IPR004843">
    <property type="entry name" value="Calcineurin-like_PHP"/>
</dbReference>
<dbReference type="GO" id="GO:0005737">
    <property type="term" value="C:cytoplasm"/>
    <property type="evidence" value="ECO:0007669"/>
    <property type="project" value="TreeGrafter"/>
</dbReference>
<dbReference type="RefSeq" id="WP_193955039.1">
    <property type="nucleotide sequence ID" value="NZ_JADEYS010000025.1"/>
</dbReference>
<dbReference type="PANTHER" id="PTHR42850:SF7">
    <property type="entry name" value="BIS(5'-NUCLEOSYL)-TETRAPHOSPHATASE PRPE [ASYMMETRICAL]"/>
    <property type="match status" value="1"/>
</dbReference>
<feature type="domain" description="Calcineurin-like phosphoesterase" evidence="1">
    <location>
        <begin position="10"/>
        <end position="174"/>
    </location>
</feature>
<protein>
    <submittedName>
        <fullName evidence="2">Metallophosphoesterase</fullName>
    </submittedName>
</protein>
<gene>
    <name evidence="2" type="ORF">IOQ59_18960</name>
</gene>
<evidence type="ECO:0000313" key="2">
    <source>
        <dbReference type="EMBL" id="MBE9399347.1"/>
    </source>
</evidence>
<dbReference type="PANTHER" id="PTHR42850">
    <property type="entry name" value="METALLOPHOSPHOESTERASE"/>
    <property type="match status" value="1"/>
</dbReference>
<comment type="caution">
    <text evidence="2">The sequence shown here is derived from an EMBL/GenBank/DDBJ whole genome shotgun (WGS) entry which is preliminary data.</text>
</comment>
<dbReference type="EMBL" id="JADEYS010000025">
    <property type="protein sequence ID" value="MBE9399347.1"/>
    <property type="molecule type" value="Genomic_DNA"/>
</dbReference>
<dbReference type="GO" id="GO:0016791">
    <property type="term" value="F:phosphatase activity"/>
    <property type="evidence" value="ECO:0007669"/>
    <property type="project" value="TreeGrafter"/>
</dbReference>
<accession>A0A8J7FE14</accession>
<proteinExistence type="predicted"/>
<evidence type="ECO:0000313" key="3">
    <source>
        <dbReference type="Proteomes" id="UP000640333"/>
    </source>
</evidence>
<reference evidence="2" key="1">
    <citation type="submission" date="2020-10" db="EMBL/GenBank/DDBJ databases">
        <title>Bacterium isolated from coastal waters sediment.</title>
        <authorList>
            <person name="Chen R.-J."/>
            <person name="Lu D.-C."/>
            <person name="Zhu K.-L."/>
            <person name="Du Z.-J."/>
        </authorList>
    </citation>
    <scope>NUCLEOTIDE SEQUENCE</scope>
    <source>
        <strain evidence="2">N1Y112</strain>
    </source>
</reference>
<dbReference type="AlphaFoldDB" id="A0A8J7FE14"/>
<dbReference type="Proteomes" id="UP000640333">
    <property type="component" value="Unassembled WGS sequence"/>
</dbReference>
<evidence type="ECO:0000259" key="1">
    <source>
        <dbReference type="Pfam" id="PF00149"/>
    </source>
</evidence>
<dbReference type="SUPFAM" id="SSF56300">
    <property type="entry name" value="Metallo-dependent phosphatases"/>
    <property type="match status" value="1"/>
</dbReference>
<dbReference type="InterPro" id="IPR050126">
    <property type="entry name" value="Ap4A_hydrolase"/>
</dbReference>
<dbReference type="Gene3D" id="3.60.21.10">
    <property type="match status" value="1"/>
</dbReference>